<name>A0ABS2QM80_9BACI</name>
<dbReference type="EMBL" id="JAFBFI010000021">
    <property type="protein sequence ID" value="MBM7694284.1"/>
    <property type="molecule type" value="Genomic_DNA"/>
</dbReference>
<protein>
    <recommendedName>
        <fullName evidence="3">NUDIX hydrolase</fullName>
    </recommendedName>
</protein>
<evidence type="ECO:0008006" key="3">
    <source>
        <dbReference type="Google" id="ProtNLM"/>
    </source>
</evidence>
<comment type="caution">
    <text evidence="1">The sequence shown here is derived from an EMBL/GenBank/DDBJ whole genome shotgun (WGS) entry which is preliminary data.</text>
</comment>
<accession>A0ABS2QM80</accession>
<evidence type="ECO:0000313" key="1">
    <source>
        <dbReference type="EMBL" id="MBM7694284.1"/>
    </source>
</evidence>
<keyword evidence="2" id="KW-1185">Reference proteome</keyword>
<reference evidence="1 2" key="1">
    <citation type="submission" date="2021-01" db="EMBL/GenBank/DDBJ databases">
        <title>Genomic Encyclopedia of Type Strains, Phase IV (KMG-IV): sequencing the most valuable type-strain genomes for metagenomic binning, comparative biology and taxonomic classification.</title>
        <authorList>
            <person name="Goeker M."/>
        </authorList>
    </citation>
    <scope>NUCLEOTIDE SEQUENCE [LARGE SCALE GENOMIC DNA]</scope>
    <source>
        <strain evidence="1 2">DSM 105482</strain>
    </source>
</reference>
<dbReference type="Proteomes" id="UP000823486">
    <property type="component" value="Unassembled WGS sequence"/>
</dbReference>
<evidence type="ECO:0000313" key="2">
    <source>
        <dbReference type="Proteomes" id="UP000823486"/>
    </source>
</evidence>
<proteinExistence type="predicted"/>
<dbReference type="Gene3D" id="3.90.79.10">
    <property type="entry name" value="Nucleoside Triphosphate Pyrophosphohydrolase"/>
    <property type="match status" value="1"/>
</dbReference>
<sequence length="86" mass="10005">MGVDILIKCYICCLENIYRIGNEIGHEITQIYLVEFKDKELYNKDLFTVTEGDRITCAKWINKKEILNGNKVLYPDGLTDLLSEKM</sequence>
<organism evidence="1 2">
    <name type="scientific">Peribacillus deserti</name>
    <dbReference type="NCBI Taxonomy" id="673318"/>
    <lineage>
        <taxon>Bacteria</taxon>
        <taxon>Bacillati</taxon>
        <taxon>Bacillota</taxon>
        <taxon>Bacilli</taxon>
        <taxon>Bacillales</taxon>
        <taxon>Bacillaceae</taxon>
        <taxon>Peribacillus</taxon>
    </lineage>
</organism>
<dbReference type="RefSeq" id="WP_204546398.1">
    <property type="nucleotide sequence ID" value="NZ_JAFBFI010000021.1"/>
</dbReference>
<gene>
    <name evidence="1" type="ORF">JOC77_003745</name>
</gene>